<evidence type="ECO:0000256" key="5">
    <source>
        <dbReference type="ARBA" id="ARBA00023004"/>
    </source>
</evidence>
<dbReference type="InterPro" id="IPR014116">
    <property type="entry name" value="Cyt_c_oxidase_cbb3_FixG"/>
</dbReference>
<evidence type="ECO:0000256" key="3">
    <source>
        <dbReference type="ARBA" id="ARBA00022723"/>
    </source>
</evidence>
<feature type="transmembrane region" description="Helical" evidence="7">
    <location>
        <begin position="89"/>
        <end position="106"/>
    </location>
</feature>
<accession>A0ABZ2RS89</accession>
<keyword evidence="2" id="KW-0004">4Fe-4S</keyword>
<dbReference type="InterPro" id="IPR013783">
    <property type="entry name" value="Ig-like_fold"/>
</dbReference>
<evidence type="ECO:0000259" key="8">
    <source>
        <dbReference type="PROSITE" id="PS51379"/>
    </source>
</evidence>
<dbReference type="InterPro" id="IPR017896">
    <property type="entry name" value="4Fe4S_Fe-S-bd"/>
</dbReference>
<feature type="transmembrane region" description="Helical" evidence="7">
    <location>
        <begin position="338"/>
        <end position="356"/>
    </location>
</feature>
<evidence type="ECO:0000256" key="1">
    <source>
        <dbReference type="ARBA" id="ARBA00022448"/>
    </source>
</evidence>
<keyword evidence="4" id="KW-0249">Electron transport</keyword>
<keyword evidence="7" id="KW-0812">Transmembrane</keyword>
<feature type="transmembrane region" description="Helical" evidence="7">
    <location>
        <begin position="193"/>
        <end position="211"/>
    </location>
</feature>
<reference evidence="9 10" key="1">
    <citation type="submission" date="2024-03" db="EMBL/GenBank/DDBJ databases">
        <title>Complete genome of BD2.</title>
        <authorList>
            <person name="Cao G."/>
        </authorList>
    </citation>
    <scope>NUCLEOTIDE SEQUENCE [LARGE SCALE GENOMIC DNA]</scope>
    <source>
        <strain evidence="9 10">BD2</strain>
    </source>
</reference>
<evidence type="ECO:0000256" key="4">
    <source>
        <dbReference type="ARBA" id="ARBA00022982"/>
    </source>
</evidence>
<dbReference type="PROSITE" id="PS00198">
    <property type="entry name" value="4FE4S_FER_1"/>
    <property type="match status" value="1"/>
</dbReference>
<dbReference type="InterPro" id="IPR009051">
    <property type="entry name" value="Helical_ferredxn"/>
</dbReference>
<protein>
    <submittedName>
        <fullName evidence="9">Cytochrome c oxidase accessory protein CcoG</fullName>
    </submittedName>
</protein>
<feature type="transmembrane region" description="Helical" evidence="7">
    <location>
        <begin position="163"/>
        <end position="181"/>
    </location>
</feature>
<dbReference type="InterPro" id="IPR032879">
    <property type="entry name" value="FixG_C"/>
</dbReference>
<dbReference type="Gene3D" id="2.60.40.10">
    <property type="entry name" value="Immunoglobulins"/>
    <property type="match status" value="1"/>
</dbReference>
<organism evidence="9 10">
    <name type="scientific">Ectopseudomonas mendocina</name>
    <name type="common">Pseudomonas mendocina</name>
    <dbReference type="NCBI Taxonomy" id="300"/>
    <lineage>
        <taxon>Bacteria</taxon>
        <taxon>Pseudomonadati</taxon>
        <taxon>Pseudomonadota</taxon>
        <taxon>Gammaproteobacteria</taxon>
        <taxon>Pseudomonadales</taxon>
        <taxon>Pseudomonadaceae</taxon>
        <taxon>Ectopseudomonas</taxon>
    </lineage>
</organism>
<feature type="domain" description="4Fe-4S ferredoxin-type" evidence="8">
    <location>
        <begin position="260"/>
        <end position="289"/>
    </location>
</feature>
<evidence type="ECO:0000313" key="9">
    <source>
        <dbReference type="EMBL" id="WXL27561.1"/>
    </source>
</evidence>
<keyword evidence="6" id="KW-0411">Iron-sulfur</keyword>
<dbReference type="PANTHER" id="PTHR30176">
    <property type="entry name" value="FERREDOXIN-TYPE PROTEIN NAPH"/>
    <property type="match status" value="1"/>
</dbReference>
<evidence type="ECO:0000313" key="10">
    <source>
        <dbReference type="Proteomes" id="UP001476583"/>
    </source>
</evidence>
<keyword evidence="1" id="KW-0813">Transport</keyword>
<keyword evidence="7" id="KW-1133">Transmembrane helix</keyword>
<dbReference type="NCBIfam" id="TIGR02745">
    <property type="entry name" value="ccoG_rdxA_fixG"/>
    <property type="match status" value="1"/>
</dbReference>
<evidence type="ECO:0000256" key="7">
    <source>
        <dbReference type="SAM" id="Phobius"/>
    </source>
</evidence>
<keyword evidence="7" id="KW-0472">Membrane</keyword>
<dbReference type="InterPro" id="IPR017900">
    <property type="entry name" value="4Fe4S_Fe_S_CS"/>
</dbReference>
<dbReference type="InterPro" id="IPR051684">
    <property type="entry name" value="Electron_Trans/Redox"/>
</dbReference>
<dbReference type="Gene3D" id="1.10.1060.10">
    <property type="entry name" value="Alpha-helical ferredoxin"/>
    <property type="match status" value="1"/>
</dbReference>
<dbReference type="PROSITE" id="PS51379">
    <property type="entry name" value="4FE4S_FER_2"/>
    <property type="match status" value="1"/>
</dbReference>
<evidence type="ECO:0000256" key="2">
    <source>
        <dbReference type="ARBA" id="ARBA00022485"/>
    </source>
</evidence>
<dbReference type="SUPFAM" id="SSF54862">
    <property type="entry name" value="4Fe-4S ferredoxins"/>
    <property type="match status" value="1"/>
</dbReference>
<dbReference type="Pfam" id="PF13746">
    <property type="entry name" value="Fer4_18"/>
    <property type="match status" value="1"/>
</dbReference>
<feature type="transmembrane region" description="Helical" evidence="7">
    <location>
        <begin position="42"/>
        <end position="60"/>
    </location>
</feature>
<keyword evidence="10" id="KW-1185">Reference proteome</keyword>
<gene>
    <name evidence="9" type="primary">ccoG</name>
    <name evidence="9" type="ORF">WG219_08930</name>
</gene>
<name>A0ABZ2RS89_ECTME</name>
<dbReference type="Pfam" id="PF11614">
    <property type="entry name" value="FixG_C"/>
    <property type="match status" value="1"/>
</dbReference>
<evidence type="ECO:0000256" key="6">
    <source>
        <dbReference type="ARBA" id="ARBA00023014"/>
    </source>
</evidence>
<dbReference type="EMBL" id="CP148074">
    <property type="protein sequence ID" value="WXL27561.1"/>
    <property type="molecule type" value="Genomic_DNA"/>
</dbReference>
<keyword evidence="5" id="KW-0408">Iron</keyword>
<sequence>MSERIPAKIVETIDPRHPIRLTPSQAGGHIHTRSFTGLFRNLRRYGAGALMLLYFGTVWLDWGDRQAVLWDLLGSQFHVFGTTFWPQDFILLSALLIICAFGLFFITKVAGRVWCGYSCPQSVWTWIFMWVEKVTEGERNQRIKLDEAPWSANKLMRRVSKHALWLGVSFITGLTFVGYFTPIKPLVSDMLSLQAGATSVFWIIFFTAATYMNAGFIREKVCVHMCPYSRFQSVMFDDSTLLVSYDSKRGESRGARKKGADYRAEGLGDCIDCTLCVQVCPTGIDIRDGLQIDCISCGACIDACDSVMDKMGYERGLVRYSSDLAMAGGKTNWLRPQLTGYAAMLLIMIGALIWALQARSLVSLDIHKDRSIYRENNLGQIENIYRLKIINKAQSTHHYVVTIKSDAQLQLSQQPVIQVAAGEMLDVPVSVALLTATAPSTSEKLTFELVAVDDDSIRVSAESTFVSPRNR</sequence>
<dbReference type="PANTHER" id="PTHR30176:SF3">
    <property type="entry name" value="FERREDOXIN-TYPE PROTEIN NAPH"/>
    <property type="match status" value="1"/>
</dbReference>
<proteinExistence type="predicted"/>
<keyword evidence="3" id="KW-0479">Metal-binding</keyword>
<dbReference type="Proteomes" id="UP001476583">
    <property type="component" value="Chromosome"/>
</dbReference>